<dbReference type="PANTHER" id="PTHR34382">
    <property type="entry name" value="PTS SYSTEM N,N'-DIACETYLCHITOBIOSE-SPECIFIC EIIA COMPONENT"/>
    <property type="match status" value="1"/>
</dbReference>
<accession>A0A5R9DTX0</accession>
<organism evidence="8 9">
    <name type="scientific">Ruoffia tabacinasalis</name>
    <dbReference type="NCBI Taxonomy" id="87458"/>
    <lineage>
        <taxon>Bacteria</taxon>
        <taxon>Bacillati</taxon>
        <taxon>Bacillota</taxon>
        <taxon>Bacilli</taxon>
        <taxon>Lactobacillales</taxon>
        <taxon>Aerococcaceae</taxon>
        <taxon>Ruoffia</taxon>
    </lineage>
</organism>
<dbReference type="EMBL" id="VBSP01000027">
    <property type="protein sequence ID" value="TLQ40530.1"/>
    <property type="molecule type" value="Genomic_DNA"/>
</dbReference>
<dbReference type="GO" id="GO:0009401">
    <property type="term" value="P:phosphoenolpyruvate-dependent sugar phosphotransferase system"/>
    <property type="evidence" value="ECO:0007669"/>
    <property type="project" value="UniProtKB-KW"/>
</dbReference>
<dbReference type="GO" id="GO:0016740">
    <property type="term" value="F:transferase activity"/>
    <property type="evidence" value="ECO:0007669"/>
    <property type="project" value="UniProtKB-KW"/>
</dbReference>
<dbReference type="GO" id="GO:0046872">
    <property type="term" value="F:metal ion binding"/>
    <property type="evidence" value="ECO:0007669"/>
    <property type="project" value="UniProtKB-KW"/>
</dbReference>
<dbReference type="OrthoDB" id="350602at2"/>
<evidence type="ECO:0000256" key="7">
    <source>
        <dbReference type="PROSITE-ProRule" id="PRU00418"/>
    </source>
</evidence>
<dbReference type="Gene3D" id="1.20.58.80">
    <property type="entry name" value="Phosphotransferase system, lactose/cellobiose-type IIA subunit"/>
    <property type="match status" value="1"/>
</dbReference>
<keyword evidence="3" id="KW-0808">Transferase</keyword>
<comment type="cofactor">
    <cofactor evidence="6">
        <name>Mg(2+)</name>
        <dbReference type="ChEBI" id="CHEBI:18420"/>
    </cofactor>
    <text evidence="6">Binds 1 Mg(2+) ion per trimer.</text>
</comment>
<reference evidence="8 9" key="1">
    <citation type="submission" date="2019-05" db="EMBL/GenBank/DDBJ databases">
        <title>The metagenome of a microbial culture collection derived from dairy environment covers the genomic content of the human microbiome.</title>
        <authorList>
            <person name="Roder T."/>
            <person name="Wuthrich D."/>
            <person name="Sattari Z."/>
            <person name="Von Ah U."/>
            <person name="Bar C."/>
            <person name="Ronchi F."/>
            <person name="Macpherson A.J."/>
            <person name="Ganal-Vonarburg S.C."/>
            <person name="Bruggmann R."/>
            <person name="Vergeres G."/>
        </authorList>
    </citation>
    <scope>NUCLEOTIDE SEQUENCE [LARGE SCALE GENOMIC DNA]</scope>
    <source>
        <strain evidence="8 9">FAM 24227</strain>
    </source>
</reference>
<keyword evidence="6" id="KW-0479">Metal-binding</keyword>
<feature type="active site" description="Tele-phosphohistidine intermediate" evidence="5">
    <location>
        <position position="78"/>
    </location>
</feature>
<keyword evidence="2" id="KW-0762">Sugar transport</keyword>
<dbReference type="Pfam" id="PF02255">
    <property type="entry name" value="PTS_IIA"/>
    <property type="match status" value="1"/>
</dbReference>
<dbReference type="Proteomes" id="UP000306420">
    <property type="component" value="Unassembled WGS sequence"/>
</dbReference>
<dbReference type="AlphaFoldDB" id="A0A5R9DTX0"/>
<sequence>MSEPVNLEAIMGLIMYGGDAKGKAIEAIEAAKEYDFETAEAKIAEASESLVTAHQSQTSLLTNEAQGESMEVSLLLIHGQDHLMNAITFIDLAKEVIDIHKKFAALEK</sequence>
<dbReference type="PROSITE" id="PS51095">
    <property type="entry name" value="PTS_EIIA_TYPE_3"/>
    <property type="match status" value="1"/>
</dbReference>
<evidence type="ECO:0000256" key="3">
    <source>
        <dbReference type="ARBA" id="ARBA00022679"/>
    </source>
</evidence>
<dbReference type="CDD" id="cd00215">
    <property type="entry name" value="PTS_IIA_lac"/>
    <property type="match status" value="1"/>
</dbReference>
<dbReference type="InterPro" id="IPR003188">
    <property type="entry name" value="PTS_IIA_lac/cel"/>
</dbReference>
<evidence type="ECO:0000313" key="9">
    <source>
        <dbReference type="Proteomes" id="UP000306420"/>
    </source>
</evidence>
<proteinExistence type="predicted"/>
<comment type="caution">
    <text evidence="8">The sequence shown here is derived from an EMBL/GenBank/DDBJ whole genome shotgun (WGS) entry which is preliminary data.</text>
</comment>
<dbReference type="SUPFAM" id="SSF46973">
    <property type="entry name" value="Enzyme IIa from lactose specific PTS, IIa-lac"/>
    <property type="match status" value="1"/>
</dbReference>
<protein>
    <submittedName>
        <fullName evidence="8">PTS lactose/cellobiose transporter subunit IIA</fullName>
    </submittedName>
</protein>
<keyword evidence="1" id="KW-0813">Transport</keyword>
<feature type="modified residue" description="Phosphohistidine; by HPr" evidence="7">
    <location>
        <position position="78"/>
    </location>
</feature>
<evidence type="ECO:0000256" key="1">
    <source>
        <dbReference type="ARBA" id="ARBA00022448"/>
    </source>
</evidence>
<name>A0A5R9DTX0_9LACT</name>
<keyword evidence="4" id="KW-0598">Phosphotransferase system</keyword>
<dbReference type="PANTHER" id="PTHR34382:SF7">
    <property type="entry name" value="PTS SYSTEM N,N'-DIACETYLCHITOBIOSE-SPECIFIC EIIA COMPONENT"/>
    <property type="match status" value="1"/>
</dbReference>
<evidence type="ECO:0000256" key="4">
    <source>
        <dbReference type="ARBA" id="ARBA00022683"/>
    </source>
</evidence>
<dbReference type="PIRSF" id="PIRSF000699">
    <property type="entry name" value="PTS_IILac_III"/>
    <property type="match status" value="1"/>
</dbReference>
<feature type="binding site" evidence="6">
    <location>
        <position position="81"/>
    </location>
    <ligand>
        <name>Mg(2+)</name>
        <dbReference type="ChEBI" id="CHEBI:18420"/>
        <note>ligand shared between all trimeric partners</note>
    </ligand>
</feature>
<gene>
    <name evidence="8" type="ORF">FEZ33_07950</name>
</gene>
<keyword evidence="6" id="KW-0460">Magnesium</keyword>
<evidence type="ECO:0000313" key="8">
    <source>
        <dbReference type="EMBL" id="TLQ40530.1"/>
    </source>
</evidence>
<evidence type="ECO:0000256" key="2">
    <source>
        <dbReference type="ARBA" id="ARBA00022597"/>
    </source>
</evidence>
<dbReference type="InterPro" id="IPR036542">
    <property type="entry name" value="PTS_IIA_lac/cel_sf"/>
</dbReference>
<evidence type="ECO:0000256" key="6">
    <source>
        <dbReference type="PIRSR" id="PIRSR000699-2"/>
    </source>
</evidence>
<dbReference type="RefSeq" id="WP_138404874.1">
    <property type="nucleotide sequence ID" value="NZ_JBQKLU010000006.1"/>
</dbReference>
<evidence type="ECO:0000256" key="5">
    <source>
        <dbReference type="PIRSR" id="PIRSR000699-1"/>
    </source>
</evidence>